<organism evidence="2 3">
    <name type="scientific">Pleurodeles waltl</name>
    <name type="common">Iberian ribbed newt</name>
    <dbReference type="NCBI Taxonomy" id="8319"/>
    <lineage>
        <taxon>Eukaryota</taxon>
        <taxon>Metazoa</taxon>
        <taxon>Chordata</taxon>
        <taxon>Craniata</taxon>
        <taxon>Vertebrata</taxon>
        <taxon>Euteleostomi</taxon>
        <taxon>Amphibia</taxon>
        <taxon>Batrachia</taxon>
        <taxon>Caudata</taxon>
        <taxon>Salamandroidea</taxon>
        <taxon>Salamandridae</taxon>
        <taxon>Pleurodelinae</taxon>
        <taxon>Pleurodeles</taxon>
    </lineage>
</organism>
<protein>
    <submittedName>
        <fullName evidence="2">Uncharacterized protein</fullName>
    </submittedName>
</protein>
<evidence type="ECO:0000313" key="2">
    <source>
        <dbReference type="EMBL" id="KAJ1169967.1"/>
    </source>
</evidence>
<accession>A0AAV7T1N8</accession>
<name>A0AAV7T1N8_PLEWA</name>
<proteinExistence type="predicted"/>
<sequence>MLTHYGRAPRRYMQGEEQEQHRFRGDNNLRMLNSLCSEVEDVRKRQGILILRVGTSIDWTMVVMVM</sequence>
<comment type="caution">
    <text evidence="2">The sequence shown here is derived from an EMBL/GenBank/DDBJ whole genome shotgun (WGS) entry which is preliminary data.</text>
</comment>
<keyword evidence="3" id="KW-1185">Reference proteome</keyword>
<evidence type="ECO:0000313" key="3">
    <source>
        <dbReference type="Proteomes" id="UP001066276"/>
    </source>
</evidence>
<feature type="region of interest" description="Disordered" evidence="1">
    <location>
        <begin position="1"/>
        <end position="20"/>
    </location>
</feature>
<dbReference type="Proteomes" id="UP001066276">
    <property type="component" value="Chromosome 4_1"/>
</dbReference>
<dbReference type="AlphaFoldDB" id="A0AAV7T1N8"/>
<gene>
    <name evidence="2" type="ORF">NDU88_001848</name>
</gene>
<dbReference type="EMBL" id="JANPWB010000007">
    <property type="protein sequence ID" value="KAJ1169967.1"/>
    <property type="molecule type" value="Genomic_DNA"/>
</dbReference>
<evidence type="ECO:0000256" key="1">
    <source>
        <dbReference type="SAM" id="MobiDB-lite"/>
    </source>
</evidence>
<reference evidence="2" key="1">
    <citation type="journal article" date="2022" name="bioRxiv">
        <title>Sequencing and chromosome-scale assembly of the giantPleurodeles waltlgenome.</title>
        <authorList>
            <person name="Brown T."/>
            <person name="Elewa A."/>
            <person name="Iarovenko S."/>
            <person name="Subramanian E."/>
            <person name="Araus A.J."/>
            <person name="Petzold A."/>
            <person name="Susuki M."/>
            <person name="Suzuki K.-i.T."/>
            <person name="Hayashi T."/>
            <person name="Toyoda A."/>
            <person name="Oliveira C."/>
            <person name="Osipova E."/>
            <person name="Leigh N.D."/>
            <person name="Simon A."/>
            <person name="Yun M.H."/>
        </authorList>
    </citation>
    <scope>NUCLEOTIDE SEQUENCE</scope>
    <source>
        <strain evidence="2">20211129_DDA</strain>
        <tissue evidence="2">Liver</tissue>
    </source>
</reference>